<dbReference type="AlphaFoldDB" id="A0A2D6YLC0"/>
<organism evidence="1 2">
    <name type="scientific">SAR324 cluster bacterium</name>
    <dbReference type="NCBI Taxonomy" id="2024889"/>
    <lineage>
        <taxon>Bacteria</taxon>
        <taxon>Deltaproteobacteria</taxon>
        <taxon>SAR324 cluster</taxon>
    </lineage>
</organism>
<gene>
    <name evidence="1" type="ORF">CMN54_11265</name>
</gene>
<sequence>MSLNGLTGGMTAKWLDPINKGNGERQIIIDKKASSEQLKAIETILSGEDTEETTTIKWAINAMTSTQESGNWGGS</sequence>
<proteinExistence type="predicted"/>
<comment type="caution">
    <text evidence="1">The sequence shown here is derived from an EMBL/GenBank/DDBJ whole genome shotgun (WGS) entry which is preliminary data.</text>
</comment>
<dbReference type="EMBL" id="NZEX01000126">
    <property type="protein sequence ID" value="MAH64001.1"/>
    <property type="molecule type" value="Genomic_DNA"/>
</dbReference>
<dbReference type="Proteomes" id="UP000226525">
    <property type="component" value="Unassembled WGS sequence"/>
</dbReference>
<protein>
    <submittedName>
        <fullName evidence="1">Uncharacterized protein</fullName>
    </submittedName>
</protein>
<evidence type="ECO:0000313" key="2">
    <source>
        <dbReference type="Proteomes" id="UP000226525"/>
    </source>
</evidence>
<name>A0A2D6YLC0_9DELT</name>
<dbReference type="InterPro" id="IPR009758">
    <property type="entry name" value="DUF1326"/>
</dbReference>
<dbReference type="Pfam" id="PF07040">
    <property type="entry name" value="DUF1326"/>
    <property type="match status" value="1"/>
</dbReference>
<evidence type="ECO:0000313" key="1">
    <source>
        <dbReference type="EMBL" id="MAH64001.1"/>
    </source>
</evidence>
<accession>A0A2D6YLC0</accession>
<reference evidence="2" key="1">
    <citation type="submission" date="2017-09" db="EMBL/GenBank/DDBJ databases">
        <title>The Reconstruction of 2,631 Draft Metagenome-Assembled Genomes from the Global Oceans.</title>
        <authorList>
            <person name="Tully B.J."/>
            <person name="Graham E.D."/>
            <person name="Heidelberg J.F."/>
        </authorList>
    </citation>
    <scope>NUCLEOTIDE SEQUENCE [LARGE SCALE GENOMIC DNA]</scope>
</reference>